<evidence type="ECO:0000313" key="3">
    <source>
        <dbReference type="WBParaSite" id="L893_g16853.t1"/>
    </source>
</evidence>
<proteinExistence type="predicted"/>
<feature type="compositionally biased region" description="Basic and acidic residues" evidence="1">
    <location>
        <begin position="89"/>
        <end position="101"/>
    </location>
</feature>
<evidence type="ECO:0000313" key="2">
    <source>
        <dbReference type="Proteomes" id="UP000095287"/>
    </source>
</evidence>
<feature type="compositionally biased region" description="Basic residues" evidence="1">
    <location>
        <begin position="72"/>
        <end position="88"/>
    </location>
</feature>
<dbReference type="Proteomes" id="UP000095287">
    <property type="component" value="Unplaced"/>
</dbReference>
<dbReference type="AlphaFoldDB" id="A0A1I7YJV5"/>
<dbReference type="WBParaSite" id="L893_g16853.t1">
    <property type="protein sequence ID" value="L893_g16853.t1"/>
    <property type="gene ID" value="L893_g16853"/>
</dbReference>
<name>A0A1I7YJV5_9BILA</name>
<sequence>MCPIKVLLLLSIVPLFFYCLSFWRVLKARLVNWACALFGQRSNQERHRPHRTRTSSSSKKTLCPEEAYAQKLSRRRGGAVDRLRKHRDQQRNFADRRVGGR</sequence>
<reference evidence="3" key="1">
    <citation type="submission" date="2016-11" db="UniProtKB">
        <authorList>
            <consortium name="WormBaseParasite"/>
        </authorList>
    </citation>
    <scope>IDENTIFICATION</scope>
</reference>
<evidence type="ECO:0000256" key="1">
    <source>
        <dbReference type="SAM" id="MobiDB-lite"/>
    </source>
</evidence>
<keyword evidence="2" id="KW-1185">Reference proteome</keyword>
<protein>
    <submittedName>
        <fullName evidence="3">Secreted protein</fullName>
    </submittedName>
</protein>
<organism evidence="2 3">
    <name type="scientific">Steinernema glaseri</name>
    <dbReference type="NCBI Taxonomy" id="37863"/>
    <lineage>
        <taxon>Eukaryota</taxon>
        <taxon>Metazoa</taxon>
        <taxon>Ecdysozoa</taxon>
        <taxon>Nematoda</taxon>
        <taxon>Chromadorea</taxon>
        <taxon>Rhabditida</taxon>
        <taxon>Tylenchina</taxon>
        <taxon>Panagrolaimomorpha</taxon>
        <taxon>Strongyloidoidea</taxon>
        <taxon>Steinernematidae</taxon>
        <taxon>Steinernema</taxon>
    </lineage>
</organism>
<accession>A0A1I7YJV5</accession>
<feature type="region of interest" description="Disordered" evidence="1">
    <location>
        <begin position="42"/>
        <end position="101"/>
    </location>
</feature>